<evidence type="ECO:0000313" key="1">
    <source>
        <dbReference type="EMBL" id="CAG8541197.1"/>
    </source>
</evidence>
<comment type="caution">
    <text evidence="1">The sequence shown here is derived from an EMBL/GenBank/DDBJ whole genome shotgun (WGS) entry which is preliminary data.</text>
</comment>
<evidence type="ECO:0000313" key="2">
    <source>
        <dbReference type="Proteomes" id="UP000789366"/>
    </source>
</evidence>
<organism evidence="1 2">
    <name type="scientific">Cetraspora pellucida</name>
    <dbReference type="NCBI Taxonomy" id="1433469"/>
    <lineage>
        <taxon>Eukaryota</taxon>
        <taxon>Fungi</taxon>
        <taxon>Fungi incertae sedis</taxon>
        <taxon>Mucoromycota</taxon>
        <taxon>Glomeromycotina</taxon>
        <taxon>Glomeromycetes</taxon>
        <taxon>Diversisporales</taxon>
        <taxon>Gigasporaceae</taxon>
        <taxon>Cetraspora</taxon>
    </lineage>
</organism>
<reference evidence="1" key="1">
    <citation type="submission" date="2021-06" db="EMBL/GenBank/DDBJ databases">
        <authorList>
            <person name="Kallberg Y."/>
            <person name="Tangrot J."/>
            <person name="Rosling A."/>
        </authorList>
    </citation>
    <scope>NUCLEOTIDE SEQUENCE</scope>
    <source>
        <strain evidence="1">28 12/20/2015</strain>
    </source>
</reference>
<sequence length="42" mass="4610">SALANQDLSNPNSSNLTLNKETDESTTYIPLKILKTINECNT</sequence>
<gene>
    <name evidence="1" type="ORF">SPELUC_LOCUS4811</name>
</gene>
<keyword evidence="2" id="KW-1185">Reference proteome</keyword>
<accession>A0ACA9LPC2</accession>
<dbReference type="EMBL" id="CAJVPW010004489">
    <property type="protein sequence ID" value="CAG8541197.1"/>
    <property type="molecule type" value="Genomic_DNA"/>
</dbReference>
<dbReference type="Proteomes" id="UP000789366">
    <property type="component" value="Unassembled WGS sequence"/>
</dbReference>
<proteinExistence type="predicted"/>
<name>A0ACA9LPC2_9GLOM</name>
<feature type="non-terminal residue" evidence="1">
    <location>
        <position position="1"/>
    </location>
</feature>
<protein>
    <submittedName>
        <fullName evidence="1">1143_t:CDS:1</fullName>
    </submittedName>
</protein>